<organism evidence="1 2">
    <name type="scientific">Amphibalanus amphitrite</name>
    <name type="common">Striped barnacle</name>
    <name type="synonym">Balanus amphitrite</name>
    <dbReference type="NCBI Taxonomy" id="1232801"/>
    <lineage>
        <taxon>Eukaryota</taxon>
        <taxon>Metazoa</taxon>
        <taxon>Ecdysozoa</taxon>
        <taxon>Arthropoda</taxon>
        <taxon>Crustacea</taxon>
        <taxon>Multicrustacea</taxon>
        <taxon>Cirripedia</taxon>
        <taxon>Thoracica</taxon>
        <taxon>Thoracicalcarea</taxon>
        <taxon>Balanomorpha</taxon>
        <taxon>Balanoidea</taxon>
        <taxon>Balanidae</taxon>
        <taxon>Amphibalaninae</taxon>
        <taxon>Amphibalanus</taxon>
    </lineage>
</organism>
<comment type="caution">
    <text evidence="1">The sequence shown here is derived from an EMBL/GenBank/DDBJ whole genome shotgun (WGS) entry which is preliminary data.</text>
</comment>
<proteinExistence type="predicted"/>
<protein>
    <submittedName>
        <fullName evidence="1">Uncharacterized protein</fullName>
    </submittedName>
</protein>
<dbReference type="Proteomes" id="UP000440578">
    <property type="component" value="Unassembled WGS sequence"/>
</dbReference>
<evidence type="ECO:0000313" key="1">
    <source>
        <dbReference type="EMBL" id="KAF0311575.1"/>
    </source>
</evidence>
<gene>
    <name evidence="1" type="ORF">FJT64_017606</name>
</gene>
<evidence type="ECO:0000313" key="2">
    <source>
        <dbReference type="Proteomes" id="UP000440578"/>
    </source>
</evidence>
<name>A0A6A4WXH1_AMPAM</name>
<dbReference type="EMBL" id="VIIS01000228">
    <property type="protein sequence ID" value="KAF0311575.1"/>
    <property type="molecule type" value="Genomic_DNA"/>
</dbReference>
<accession>A0A6A4WXH1</accession>
<sequence>MVSLGGNALTTRAIPHLVGDNVPAVTAAVASNVRWLPDCLAMFGAPDTTVILMTAVPRARLSGTGLSAFRQLSNVLRDLSDALRGVATEYAPRCVLLDVERLLGAERLALDN</sequence>
<reference evidence="1 2" key="1">
    <citation type="submission" date="2019-07" db="EMBL/GenBank/DDBJ databases">
        <title>Draft genome assembly of a fouling barnacle, Amphibalanus amphitrite (Darwin, 1854): The first reference genome for Thecostraca.</title>
        <authorList>
            <person name="Kim W."/>
        </authorList>
    </citation>
    <scope>NUCLEOTIDE SEQUENCE [LARGE SCALE GENOMIC DNA]</scope>
    <source>
        <strain evidence="1">SNU_AA5</strain>
        <tissue evidence="1">Soma without cirri and trophi</tissue>
    </source>
</reference>
<dbReference type="AlphaFoldDB" id="A0A6A4WXH1"/>
<keyword evidence="2" id="KW-1185">Reference proteome</keyword>